<feature type="coiled-coil region" evidence="1">
    <location>
        <begin position="19"/>
        <end position="82"/>
    </location>
</feature>
<name>C4FKF3_9AQUI</name>
<keyword evidence="1" id="KW-0175">Coiled coil</keyword>
<dbReference type="AlphaFoldDB" id="C4FKF3"/>
<evidence type="ECO:0000313" key="3">
    <source>
        <dbReference type="Proteomes" id="UP000005540"/>
    </source>
</evidence>
<reference evidence="2 3" key="1">
    <citation type="submission" date="2009-04" db="EMBL/GenBank/DDBJ databases">
        <authorList>
            <person name="Reysenbach A.-L."/>
            <person name="Heidelberg J.F."/>
            <person name="Nelson W.C."/>
        </authorList>
    </citation>
    <scope>NUCLEOTIDE SEQUENCE [LARGE SCALE GENOMIC DNA]</scope>
    <source>
        <strain evidence="2 3">SS-5</strain>
    </source>
</reference>
<sequence>MAYGIPLEIYQMLEKVLGKEDAQKAVEILQKSINESLESSEEKLKISISEDLKKELASKYDIELLRQEMKTLEVELKKEIEITRVEFKKDLRIAVIILIAIIVILNQNSLELLAKLIGIVK</sequence>
<accession>C4FKF3</accession>
<dbReference type="RefSeq" id="WP_007547107.1">
    <property type="nucleotide sequence ID" value="NZ_ABZS01000094.1"/>
</dbReference>
<comment type="caution">
    <text evidence="2">The sequence shown here is derived from an EMBL/GenBank/DDBJ whole genome shotgun (WGS) entry which is preliminary data.</text>
</comment>
<keyword evidence="3" id="KW-1185">Reference proteome</keyword>
<gene>
    <name evidence="2" type="ORF">SULYE_1053</name>
</gene>
<organism evidence="2 3">
    <name type="scientific">Sulfurihydrogenibium yellowstonense SS-5</name>
    <dbReference type="NCBI Taxonomy" id="432331"/>
    <lineage>
        <taxon>Bacteria</taxon>
        <taxon>Pseudomonadati</taxon>
        <taxon>Aquificota</taxon>
        <taxon>Aquificia</taxon>
        <taxon>Aquificales</taxon>
        <taxon>Hydrogenothermaceae</taxon>
        <taxon>Sulfurihydrogenibium</taxon>
    </lineage>
</organism>
<proteinExistence type="predicted"/>
<evidence type="ECO:0000256" key="1">
    <source>
        <dbReference type="SAM" id="Coils"/>
    </source>
</evidence>
<dbReference type="Proteomes" id="UP000005540">
    <property type="component" value="Unassembled WGS sequence"/>
</dbReference>
<evidence type="ECO:0000313" key="2">
    <source>
        <dbReference type="EMBL" id="EEP60451.1"/>
    </source>
</evidence>
<evidence type="ECO:0008006" key="4">
    <source>
        <dbReference type="Google" id="ProtNLM"/>
    </source>
</evidence>
<dbReference type="EMBL" id="ABZS01000094">
    <property type="protein sequence ID" value="EEP60451.1"/>
    <property type="molecule type" value="Genomic_DNA"/>
</dbReference>
<protein>
    <recommendedName>
        <fullName evidence="4">DUF1640 domain-containing protein</fullName>
    </recommendedName>
</protein>